<proteinExistence type="predicted"/>
<evidence type="ECO:0000313" key="3">
    <source>
        <dbReference type="Proteomes" id="UP000319257"/>
    </source>
</evidence>
<comment type="caution">
    <text evidence="2">The sequence shown here is derived from an EMBL/GenBank/DDBJ whole genome shotgun (WGS) entry which is preliminary data.</text>
</comment>
<dbReference type="InParanoid" id="A0A507B515"/>
<feature type="compositionally biased region" description="Acidic residues" evidence="1">
    <location>
        <begin position="191"/>
        <end position="213"/>
    </location>
</feature>
<reference evidence="2 3" key="1">
    <citation type="submission" date="2019-06" db="EMBL/GenBank/DDBJ databases">
        <title>Draft genome sequence of the filamentous fungus Phialemoniopsis curvata isolated from diesel fuel.</title>
        <authorList>
            <person name="Varaljay V.A."/>
            <person name="Lyon W.J."/>
            <person name="Crouch A.L."/>
            <person name="Drake C.E."/>
            <person name="Hollomon J.M."/>
            <person name="Nadeau L.J."/>
            <person name="Nunn H.S."/>
            <person name="Stevenson B.S."/>
            <person name="Bojanowski C.L."/>
            <person name="Crookes-Goodson W.J."/>
        </authorList>
    </citation>
    <scope>NUCLEOTIDE SEQUENCE [LARGE SCALE GENOMIC DNA]</scope>
    <source>
        <strain evidence="2 3">D216</strain>
    </source>
</reference>
<sequence>MEPVKILDVLLAYLSGVAHIELRDVKFLFSACPDSSLDALLARLEGQFLRQLPGRDYCERPESLATRASLILGLVFPTLNGTITIRWRDYRPNHAQCRIQASHLAEKPPIDCTDRHLLIWIFYHFGLHHWALPHPFITYPMDVVDPGFLYPLADAIACLPGLLHRCFIGRHPPSAPVPPHCRRPDHKVVETEVEADDETEDEADDEAEDEVGEETAKKTGDESGEESGEDSGEESGVEIRGQTFEEIMEEFNWVVVE</sequence>
<dbReference type="GeneID" id="41972403"/>
<dbReference type="Proteomes" id="UP000319257">
    <property type="component" value="Unassembled WGS sequence"/>
</dbReference>
<name>A0A507B515_9PEZI</name>
<accession>A0A507B515</accession>
<dbReference type="RefSeq" id="XP_030996558.1">
    <property type="nucleotide sequence ID" value="XM_031139423.1"/>
</dbReference>
<feature type="compositionally biased region" description="Acidic residues" evidence="1">
    <location>
        <begin position="222"/>
        <end position="236"/>
    </location>
</feature>
<organism evidence="2 3">
    <name type="scientific">Thyridium curvatum</name>
    <dbReference type="NCBI Taxonomy" id="1093900"/>
    <lineage>
        <taxon>Eukaryota</taxon>
        <taxon>Fungi</taxon>
        <taxon>Dikarya</taxon>
        <taxon>Ascomycota</taxon>
        <taxon>Pezizomycotina</taxon>
        <taxon>Sordariomycetes</taxon>
        <taxon>Sordariomycetidae</taxon>
        <taxon>Thyridiales</taxon>
        <taxon>Thyridiaceae</taxon>
        <taxon>Thyridium</taxon>
    </lineage>
</organism>
<evidence type="ECO:0000313" key="2">
    <source>
        <dbReference type="EMBL" id="TPX14847.1"/>
    </source>
</evidence>
<keyword evidence="3" id="KW-1185">Reference proteome</keyword>
<dbReference type="AlphaFoldDB" id="A0A507B515"/>
<dbReference type="EMBL" id="SKBQ01000025">
    <property type="protein sequence ID" value="TPX14847.1"/>
    <property type="molecule type" value="Genomic_DNA"/>
</dbReference>
<protein>
    <submittedName>
        <fullName evidence="2">Uncharacterized protein</fullName>
    </submittedName>
</protein>
<feature type="region of interest" description="Disordered" evidence="1">
    <location>
        <begin position="190"/>
        <end position="243"/>
    </location>
</feature>
<gene>
    <name evidence="2" type="ORF">E0L32_004956</name>
</gene>
<evidence type="ECO:0000256" key="1">
    <source>
        <dbReference type="SAM" id="MobiDB-lite"/>
    </source>
</evidence>